<reference evidence="1" key="1">
    <citation type="journal article" date="2014" name="Front. Microbiol.">
        <title>High frequency of phylogenetically diverse reductive dehalogenase-homologous genes in deep subseafloor sedimentary metagenomes.</title>
        <authorList>
            <person name="Kawai M."/>
            <person name="Futagami T."/>
            <person name="Toyoda A."/>
            <person name="Takaki Y."/>
            <person name="Nishi S."/>
            <person name="Hori S."/>
            <person name="Arai W."/>
            <person name="Tsubouchi T."/>
            <person name="Morono Y."/>
            <person name="Uchiyama I."/>
            <person name="Ito T."/>
            <person name="Fujiyama A."/>
            <person name="Inagaki F."/>
            <person name="Takami H."/>
        </authorList>
    </citation>
    <scope>NUCLEOTIDE SEQUENCE</scope>
    <source>
        <strain evidence="1">Expedition CK06-06</strain>
    </source>
</reference>
<evidence type="ECO:0000313" key="1">
    <source>
        <dbReference type="EMBL" id="GAH76773.1"/>
    </source>
</evidence>
<dbReference type="EMBL" id="BARU01041582">
    <property type="protein sequence ID" value="GAH76773.1"/>
    <property type="molecule type" value="Genomic_DNA"/>
</dbReference>
<organism evidence="1">
    <name type="scientific">marine sediment metagenome</name>
    <dbReference type="NCBI Taxonomy" id="412755"/>
    <lineage>
        <taxon>unclassified sequences</taxon>
        <taxon>metagenomes</taxon>
        <taxon>ecological metagenomes</taxon>
    </lineage>
</organism>
<gene>
    <name evidence="1" type="ORF">S03H2_64081</name>
</gene>
<name>X1K3Y5_9ZZZZ</name>
<evidence type="ECO:0008006" key="2">
    <source>
        <dbReference type="Google" id="ProtNLM"/>
    </source>
</evidence>
<feature type="non-terminal residue" evidence="1">
    <location>
        <position position="48"/>
    </location>
</feature>
<proteinExistence type="predicted"/>
<accession>X1K3Y5</accession>
<dbReference type="InterPro" id="IPR011059">
    <property type="entry name" value="Metal-dep_hydrolase_composite"/>
</dbReference>
<sequence length="48" mass="5432">MEKYDLVIKSDKIFIDGRLVDCYIGVKDGIITTISNEELNGREVIDAE</sequence>
<comment type="caution">
    <text evidence="1">The sequence shown here is derived from an EMBL/GenBank/DDBJ whole genome shotgun (WGS) entry which is preliminary data.</text>
</comment>
<dbReference type="AlphaFoldDB" id="X1K3Y5"/>
<dbReference type="GO" id="GO:0016810">
    <property type="term" value="F:hydrolase activity, acting on carbon-nitrogen (but not peptide) bonds"/>
    <property type="evidence" value="ECO:0007669"/>
    <property type="project" value="InterPro"/>
</dbReference>
<dbReference type="Gene3D" id="2.30.40.10">
    <property type="entry name" value="Urease, subunit C, domain 1"/>
    <property type="match status" value="1"/>
</dbReference>
<dbReference type="SUPFAM" id="SSF51338">
    <property type="entry name" value="Composite domain of metallo-dependent hydrolases"/>
    <property type="match status" value="1"/>
</dbReference>
<protein>
    <recommendedName>
        <fullName evidence="2">Amidohydrolase-related domain-containing protein</fullName>
    </recommendedName>
</protein>